<evidence type="ECO:0000256" key="10">
    <source>
        <dbReference type="ARBA" id="ARBA00023027"/>
    </source>
</evidence>
<sequence>MSSNNLITLLIAIEILLLTVTLKLIHISGYYDDIYGTIFSLIIIILAGAESAIGLSILVAYYRLRGTIGHSDIVIPFGLSLDSLAMTVIVPVGIITLCVLAYAIEYMSHDPNRNRFYIILSIFAVFMTILVVSDNYLMMFIAMKSALSAILLNRMGDTFFVIALGLMINYYHAVDYDTIALVTPYMNTFLLNTLGLLLLLAATAKSGLTTLVSGLIAIVTNDIKRVIALSTMSQLSIMVLAIGISAYDLAIYHLYCHAFFKALLFMGAGSVIHSFVAESQDMRKYGGLIEYLPFSYTAILIASLSLMAIPGLTGYYSKDIIIESLYGSYTLSGYILYYIAVGSATLTSIYSLRVLYLTFMGVPNANKASYSHIHESLGMMIPMIVLVIYSIFIGYSRDSVIGHYALSLPANNGFIETEYTLPAYIKLLPLILGLTLSAILVYVYEYAYKINRSAVYDYLNNRIYYEQILNNIVIRNTLRLGGYMNAYIDQGLLKVLGSTGVSRAVTYINVIVIINILYLFFI</sequence>
<comment type="subcellular location">
    <subcellularLocation>
        <location evidence="2">Mitochondrion membrane</location>
        <topology evidence="2">Multi-pass membrane protein</topology>
    </subcellularLocation>
</comment>
<feature type="transmembrane region" description="Helical" evidence="15">
    <location>
        <begin position="34"/>
        <end position="62"/>
    </location>
</feature>
<protein>
    <recommendedName>
        <fullName evidence="15">NADH-ubiquinone oxidoreductase chain 5</fullName>
        <ecNumber evidence="15">7.1.1.2</ecNumber>
    </recommendedName>
</protein>
<comment type="function">
    <text evidence="15">Core subunit of the mitochondrial membrane respiratory chain NADH dehydrogenase (Complex I) which catalyzes electron transfer from NADH through the respiratory chain, using ubiquinone as an electron acceptor. Essential for the catalytic activity and assembly of complex I.</text>
</comment>
<dbReference type="Pfam" id="PF00361">
    <property type="entry name" value="Proton_antipo_M"/>
    <property type="match status" value="1"/>
</dbReference>
<keyword evidence="8" id="KW-0249">Electron transport</keyword>
<evidence type="ECO:0000256" key="9">
    <source>
        <dbReference type="ARBA" id="ARBA00022989"/>
    </source>
</evidence>
<evidence type="ECO:0000256" key="8">
    <source>
        <dbReference type="ARBA" id="ARBA00022982"/>
    </source>
</evidence>
<dbReference type="PRINTS" id="PR01434">
    <property type="entry name" value="NADHDHGNASE5"/>
</dbReference>
<dbReference type="Pfam" id="PF00662">
    <property type="entry name" value="Proton_antipo_N"/>
    <property type="match status" value="1"/>
</dbReference>
<keyword evidence="9 15" id="KW-1133">Transmembrane helix</keyword>
<dbReference type="InterPro" id="IPR003945">
    <property type="entry name" value="NU5C-like"/>
</dbReference>
<name>A0A8H6BYV0_CANAX</name>
<keyword evidence="4 15" id="KW-0813">Transport</keyword>
<evidence type="ECO:0000256" key="1">
    <source>
        <dbReference type="ARBA" id="ARBA00003257"/>
    </source>
</evidence>
<evidence type="ECO:0000256" key="15">
    <source>
        <dbReference type="RuleBase" id="RU003404"/>
    </source>
</evidence>
<keyword evidence="13 15" id="KW-0472">Membrane</keyword>
<dbReference type="InterPro" id="IPR001750">
    <property type="entry name" value="ND/Mrp_TM"/>
</dbReference>
<organism evidence="19 20">
    <name type="scientific">Candida albicans</name>
    <name type="common">Yeast</name>
    <dbReference type="NCBI Taxonomy" id="5476"/>
    <lineage>
        <taxon>Eukaryota</taxon>
        <taxon>Fungi</taxon>
        <taxon>Dikarya</taxon>
        <taxon>Ascomycota</taxon>
        <taxon>Saccharomycotina</taxon>
        <taxon>Pichiomycetes</taxon>
        <taxon>Debaryomycetaceae</taxon>
        <taxon>Candida/Lodderomyces clade</taxon>
        <taxon>Candida</taxon>
    </lineage>
</organism>
<dbReference type="GO" id="GO:0003954">
    <property type="term" value="F:NADH dehydrogenase activity"/>
    <property type="evidence" value="ECO:0007669"/>
    <property type="project" value="TreeGrafter"/>
</dbReference>
<comment type="similarity">
    <text evidence="15">Belongs to the complex I subunit 5 family.</text>
</comment>
<evidence type="ECO:0000256" key="5">
    <source>
        <dbReference type="ARBA" id="ARBA00022660"/>
    </source>
</evidence>
<keyword evidence="7" id="KW-1278">Translocase</keyword>
<proteinExistence type="inferred from homology"/>
<dbReference type="EC" id="7.1.1.2" evidence="15"/>
<accession>A0A8H6BYV0</accession>
<evidence type="ECO:0000256" key="11">
    <source>
        <dbReference type="ARBA" id="ARBA00023075"/>
    </source>
</evidence>
<dbReference type="EMBL" id="JABWAD010000051">
    <property type="protein sequence ID" value="KAF6068806.1"/>
    <property type="molecule type" value="Genomic_DNA"/>
</dbReference>
<evidence type="ECO:0000256" key="12">
    <source>
        <dbReference type="ARBA" id="ARBA00023128"/>
    </source>
</evidence>
<evidence type="ECO:0000256" key="7">
    <source>
        <dbReference type="ARBA" id="ARBA00022967"/>
    </source>
</evidence>
<keyword evidence="10 15" id="KW-0520">NAD</keyword>
<dbReference type="Gene3D" id="1.10.287.3510">
    <property type="match status" value="1"/>
</dbReference>
<evidence type="ECO:0000256" key="14">
    <source>
        <dbReference type="ARBA" id="ARBA00049551"/>
    </source>
</evidence>
<evidence type="ECO:0000256" key="6">
    <source>
        <dbReference type="ARBA" id="ARBA00022692"/>
    </source>
</evidence>
<comment type="catalytic activity">
    <reaction evidence="14 15">
        <text>a ubiquinone + NADH + 5 H(+)(in) = a ubiquinol + NAD(+) + 4 H(+)(out)</text>
        <dbReference type="Rhea" id="RHEA:29091"/>
        <dbReference type="Rhea" id="RHEA-COMP:9565"/>
        <dbReference type="Rhea" id="RHEA-COMP:9566"/>
        <dbReference type="ChEBI" id="CHEBI:15378"/>
        <dbReference type="ChEBI" id="CHEBI:16389"/>
        <dbReference type="ChEBI" id="CHEBI:17976"/>
        <dbReference type="ChEBI" id="CHEBI:57540"/>
        <dbReference type="ChEBI" id="CHEBI:57945"/>
        <dbReference type="EC" id="7.1.1.2"/>
    </reaction>
</comment>
<dbReference type="PANTHER" id="PTHR42829">
    <property type="entry name" value="NADH-UBIQUINONE OXIDOREDUCTASE CHAIN 5"/>
    <property type="match status" value="1"/>
</dbReference>
<keyword evidence="12 15" id="KW-0496">Mitochondrion</keyword>
<dbReference type="PANTHER" id="PTHR42829:SF2">
    <property type="entry name" value="NADH-UBIQUINONE OXIDOREDUCTASE CHAIN 5"/>
    <property type="match status" value="1"/>
</dbReference>
<feature type="transmembrane region" description="Helical" evidence="15">
    <location>
        <begin position="83"/>
        <end position="104"/>
    </location>
</feature>
<evidence type="ECO:0000313" key="18">
    <source>
        <dbReference type="EMBL" id="KAF6068795.1"/>
    </source>
</evidence>
<feature type="transmembrane region" description="Helical" evidence="15">
    <location>
        <begin position="7"/>
        <end position="28"/>
    </location>
</feature>
<feature type="transmembrane region" description="Helical" evidence="15">
    <location>
        <begin position="158"/>
        <end position="174"/>
    </location>
</feature>
<dbReference type="GO" id="GO:0015990">
    <property type="term" value="P:electron transport coupled proton transport"/>
    <property type="evidence" value="ECO:0007669"/>
    <property type="project" value="TreeGrafter"/>
</dbReference>
<evidence type="ECO:0000313" key="19">
    <source>
        <dbReference type="EMBL" id="KAF6068806.1"/>
    </source>
</evidence>
<feature type="domain" description="NADH-Ubiquinone oxidoreductase (complex I) chain 5 N-terminal" evidence="17">
    <location>
        <begin position="71"/>
        <end position="117"/>
    </location>
</feature>
<evidence type="ECO:0000256" key="2">
    <source>
        <dbReference type="ARBA" id="ARBA00004225"/>
    </source>
</evidence>
<gene>
    <name evidence="18" type="ORF">FOB64_003775</name>
    <name evidence="19" type="ORF">FOB64_003786</name>
</gene>
<evidence type="ECO:0000256" key="4">
    <source>
        <dbReference type="ARBA" id="ARBA00022448"/>
    </source>
</evidence>
<geneLocation type="mitochondrion" evidence="19"/>
<dbReference type="InterPro" id="IPR001516">
    <property type="entry name" value="Proton_antipo_N"/>
</dbReference>
<comment type="caution">
    <text evidence="19">The sequence shown here is derived from an EMBL/GenBank/DDBJ whole genome shotgun (WGS) entry which is preliminary data.</text>
</comment>
<feature type="transmembrane region" description="Helical" evidence="15">
    <location>
        <begin position="194"/>
        <end position="219"/>
    </location>
</feature>
<feature type="transmembrane region" description="Helical" evidence="15">
    <location>
        <begin position="226"/>
        <end position="246"/>
    </location>
</feature>
<comment type="similarity">
    <text evidence="3">Belongs to the complex I subunit 4L family.</text>
</comment>
<evidence type="ECO:0000259" key="17">
    <source>
        <dbReference type="Pfam" id="PF00662"/>
    </source>
</evidence>
<evidence type="ECO:0000259" key="16">
    <source>
        <dbReference type="Pfam" id="PF00361"/>
    </source>
</evidence>
<dbReference type="Proteomes" id="UP000536275">
    <property type="component" value="Unassembled WGS sequence"/>
</dbReference>
<comment type="function">
    <text evidence="1">Core subunit of the mitochondrial membrane respiratory chain NADH dehydrogenase (Complex I) that is believed to belong to the minimal assembly required for catalysis. Complex I functions in the transfer of electrons from NADH to the respiratory chain. The immediate electron acceptor for the enzyme is believed to be ubiquinone.</text>
</comment>
<keyword evidence="5" id="KW-0679">Respiratory chain</keyword>
<feature type="transmembrane region" description="Helical" evidence="15">
    <location>
        <begin position="252"/>
        <end position="276"/>
    </location>
</feature>
<dbReference type="EMBL" id="JABWAD010000051">
    <property type="protein sequence ID" value="KAF6068795.1"/>
    <property type="molecule type" value="Genomic_DNA"/>
</dbReference>
<feature type="transmembrane region" description="Helical" evidence="15">
    <location>
        <begin position="335"/>
        <end position="356"/>
    </location>
</feature>
<feature type="transmembrane region" description="Helical" evidence="15">
    <location>
        <begin position="423"/>
        <end position="444"/>
    </location>
</feature>
<feature type="transmembrane region" description="Helical" evidence="15">
    <location>
        <begin position="377"/>
        <end position="395"/>
    </location>
</feature>
<dbReference type="AlphaFoldDB" id="A0A8H6BYV0"/>
<dbReference type="GO" id="GO:0042773">
    <property type="term" value="P:ATP synthesis coupled electron transport"/>
    <property type="evidence" value="ECO:0007669"/>
    <property type="project" value="InterPro"/>
</dbReference>
<feature type="transmembrane region" description="Helical" evidence="15">
    <location>
        <begin position="116"/>
        <end position="137"/>
    </location>
</feature>
<evidence type="ECO:0000313" key="20">
    <source>
        <dbReference type="Proteomes" id="UP000536275"/>
    </source>
</evidence>
<keyword evidence="11 15" id="KW-0830">Ubiquinone</keyword>
<dbReference type="FunFam" id="1.10.287.3510:FF:000011">
    <property type="entry name" value="NADH-ubiquinone oxidoreductase chain 4L"/>
    <property type="match status" value="1"/>
</dbReference>
<dbReference type="GO" id="GO:0008137">
    <property type="term" value="F:NADH dehydrogenase (ubiquinone) activity"/>
    <property type="evidence" value="ECO:0007669"/>
    <property type="project" value="UniProtKB-EC"/>
</dbReference>
<keyword evidence="6 15" id="KW-0812">Transmembrane</keyword>
<evidence type="ECO:0000256" key="13">
    <source>
        <dbReference type="ARBA" id="ARBA00023136"/>
    </source>
</evidence>
<feature type="domain" description="NADH:quinone oxidoreductase/Mrp antiporter transmembrane" evidence="16">
    <location>
        <begin position="206"/>
        <end position="336"/>
    </location>
</feature>
<reference evidence="19 20" key="1">
    <citation type="submission" date="2020-03" db="EMBL/GenBank/DDBJ databases">
        <title>FDA dAtabase for Regulatory Grade micrObial Sequences (FDA-ARGOS): Supporting development and validation of Infectious Disease Dx tests.</title>
        <authorList>
            <person name="Campos J."/>
            <person name="Goldberg B."/>
            <person name="Tallon L."/>
            <person name="Sadzewicz L."/>
            <person name="Vavikolanu K."/>
            <person name="Mehta A."/>
            <person name="Aluvathingal J."/>
            <person name="Nadendla S."/>
            <person name="Nandy P."/>
            <person name="Geyer C."/>
            <person name="Yan Y."/>
            <person name="Sichtig H."/>
        </authorList>
    </citation>
    <scope>NUCLEOTIDE SEQUENCE [LARGE SCALE GENOMIC DNA]</scope>
    <source>
        <strain evidence="19 20">FDAARGOS_656</strain>
    </source>
</reference>
<evidence type="ECO:0000256" key="3">
    <source>
        <dbReference type="ARBA" id="ARBA00010519"/>
    </source>
</evidence>
<feature type="transmembrane region" description="Helical" evidence="15">
    <location>
        <begin position="288"/>
        <end position="309"/>
    </location>
</feature>
<feature type="transmembrane region" description="Helical" evidence="15">
    <location>
        <begin position="504"/>
        <end position="521"/>
    </location>
</feature>
<dbReference type="GO" id="GO:0031966">
    <property type="term" value="C:mitochondrial membrane"/>
    <property type="evidence" value="ECO:0007669"/>
    <property type="project" value="UniProtKB-SubCell"/>
</dbReference>